<organism evidence="1 2">
    <name type="scientific">Bacillus phage PPIsBest</name>
    <dbReference type="NCBI Taxonomy" id="2024234"/>
    <lineage>
        <taxon>Viruses</taxon>
        <taxon>Duplodnaviria</taxon>
        <taxon>Heunggongvirae</taxon>
        <taxon>Uroviricota</taxon>
        <taxon>Caudoviricetes</taxon>
        <taxon>Herelleviridae</taxon>
        <taxon>Bastillevirinae</taxon>
        <taxon>Wphvirus</taxon>
        <taxon>Wphvirus hakuna</taxon>
    </lineage>
</organism>
<dbReference type="EMBL" id="MF288917">
    <property type="protein sequence ID" value="ASR78389.1"/>
    <property type="molecule type" value="Genomic_DNA"/>
</dbReference>
<protein>
    <submittedName>
        <fullName evidence="1">Uncharacterized protein</fullName>
    </submittedName>
</protein>
<evidence type="ECO:0000313" key="2">
    <source>
        <dbReference type="Proteomes" id="UP000223841"/>
    </source>
</evidence>
<reference evidence="1 2" key="1">
    <citation type="submission" date="2017-06" db="EMBL/GenBank/DDBJ databases">
        <authorList>
            <person name="Kim H.J."/>
            <person name="Triplett B.A."/>
        </authorList>
    </citation>
    <scope>NUCLEOTIDE SEQUENCE [LARGE SCALE GENOMIC DNA]</scope>
</reference>
<dbReference type="Proteomes" id="UP000223841">
    <property type="component" value="Segment"/>
</dbReference>
<evidence type="ECO:0000313" key="1">
    <source>
        <dbReference type="EMBL" id="ASR78389.1"/>
    </source>
</evidence>
<name>A0A222Z1L6_9CAUD</name>
<accession>A0A222Z1L6</accession>
<sequence>MSFINQLICTFFGCKMEHKGSVVMKRFTIRHHVCKRCNYRMEETIHHDLMIDNRRD</sequence>
<gene>
    <name evidence="1" type="ORF">PPISBEST_18</name>
</gene>
<proteinExistence type="predicted"/>